<dbReference type="Proteomes" id="UP001217324">
    <property type="component" value="Chromosome"/>
</dbReference>
<sequence>MTEELTKEQPLDIHGKPFNRGIVLALILIATFGGMLMQTSLGTAMPTLMNDFNISLATGQQATTWFLLANGIMIPVSAYLTTKFPTRWLYLISYAILLAGMFVAYSAPTSTWSVFLGARIMQAIAVGISMPLMQVVMVNMFSPKQMGAVMGAMGLVIGLAPAIGPTYAGWILDKDHVILGFTLEQSWRTIFLIPMVVIAICWVLMLIFMRDIVPNRDMKLDFMSLVESVLGFGLFLWGFTNVASDGWGDLQTVILPIVAGVAIIALFVRRQLHMEIPFLNVSVFKNKQFALTTVVMALSMMAMMGVEMMLPLYMQQVHGLSPLSSGLTLLPGALMMGIVSPLAGAAYDKVGAKRLARVGFTILAIGTIPFMFLTTTTPEHFITVLYGLRMFGIAMVMMPLTASAMNALPREQSAHGTAANSTARQVASAVVVALLSSVTQNIITNSQPAASLKESNPLAFAGDMLDAMLKGYHASFAIGLAFAILGLVLSFFLQGHIVKNKKEVGGEK</sequence>
<feature type="transmembrane region" description="Helical" evidence="7">
    <location>
        <begin position="21"/>
        <end position="42"/>
    </location>
</feature>
<accession>A0A1I4GJL5</accession>
<feature type="transmembrane region" description="Helical" evidence="7">
    <location>
        <begin position="62"/>
        <end position="81"/>
    </location>
</feature>
<feature type="transmembrane region" description="Helical" evidence="7">
    <location>
        <begin position="472"/>
        <end position="493"/>
    </location>
</feature>
<keyword evidence="2" id="KW-0813">Transport</keyword>
<dbReference type="GO" id="GO:0022857">
    <property type="term" value="F:transmembrane transporter activity"/>
    <property type="evidence" value="ECO:0007669"/>
    <property type="project" value="InterPro"/>
</dbReference>
<dbReference type="Proteomes" id="UP000504756">
    <property type="component" value="Unassembled WGS sequence"/>
</dbReference>
<feature type="transmembrane region" description="Helical" evidence="7">
    <location>
        <begin position="426"/>
        <end position="443"/>
    </location>
</feature>
<evidence type="ECO:0000256" key="7">
    <source>
        <dbReference type="SAM" id="Phobius"/>
    </source>
</evidence>
<keyword evidence="6 7" id="KW-0472">Membrane</keyword>
<dbReference type="AlphaFoldDB" id="A0A1I4GJL5"/>
<dbReference type="PANTHER" id="PTHR42718">
    <property type="entry name" value="MAJOR FACILITATOR SUPERFAMILY MULTIDRUG TRANSPORTER MFSC"/>
    <property type="match status" value="1"/>
</dbReference>
<evidence type="ECO:0000259" key="8">
    <source>
        <dbReference type="PROSITE" id="PS50850"/>
    </source>
</evidence>
<feature type="transmembrane region" description="Helical" evidence="7">
    <location>
        <begin position="190"/>
        <end position="208"/>
    </location>
</feature>
<feature type="transmembrane region" description="Helical" evidence="7">
    <location>
        <begin position="148"/>
        <end position="170"/>
    </location>
</feature>
<evidence type="ECO:0000313" key="13">
    <source>
        <dbReference type="Proteomes" id="UP000504756"/>
    </source>
</evidence>
<dbReference type="InterPro" id="IPR036259">
    <property type="entry name" value="MFS_trans_sf"/>
</dbReference>
<dbReference type="NCBIfam" id="TIGR00711">
    <property type="entry name" value="efflux_EmrB"/>
    <property type="match status" value="1"/>
</dbReference>
<protein>
    <submittedName>
        <fullName evidence="10">Drug resistance transporter, EmrB/QacA subfamily</fullName>
    </submittedName>
    <submittedName>
        <fullName evidence="11">MDR family MFS transporter</fullName>
    </submittedName>
    <submittedName>
        <fullName evidence="9">Multidrug resistance protein</fullName>
    </submittedName>
</protein>
<evidence type="ECO:0000313" key="9">
    <source>
        <dbReference type="EMBL" id="GFO51623.1"/>
    </source>
</evidence>
<reference evidence="11" key="3">
    <citation type="submission" date="2023-02" db="EMBL/GenBank/DDBJ databases">
        <title>Comparative genomics and fermentation flavor characterization of five lactic acid bacteria reveal flavor biosynthesis metabolic pathways in fermented muskmelon puree.</title>
        <authorList>
            <person name="Yuan L."/>
            <person name="Li M."/>
            <person name="Xu X."/>
            <person name="Lao F."/>
            <person name="Wu J."/>
        </authorList>
    </citation>
    <scope>NUCLEOTIDE SEQUENCE</scope>
    <source>
        <strain evidence="11">Pa-2</strain>
    </source>
</reference>
<evidence type="ECO:0000313" key="10">
    <source>
        <dbReference type="EMBL" id="SFL29547.1"/>
    </source>
</evidence>
<reference evidence="10 12" key="1">
    <citation type="submission" date="2016-10" db="EMBL/GenBank/DDBJ databases">
        <authorList>
            <person name="de Groot N.N."/>
        </authorList>
    </citation>
    <scope>NUCLEOTIDE SEQUENCE [LARGE SCALE GENOMIC DNA]</scope>
    <source>
        <strain evidence="10 12">M79</strain>
    </source>
</reference>
<dbReference type="CDD" id="cd17503">
    <property type="entry name" value="MFS_LmrB_MDR_like"/>
    <property type="match status" value="1"/>
</dbReference>
<feature type="transmembrane region" description="Helical" evidence="7">
    <location>
        <begin position="220"/>
        <end position="238"/>
    </location>
</feature>
<dbReference type="EMBL" id="CP118627">
    <property type="protein sequence ID" value="WEA14436.1"/>
    <property type="molecule type" value="Genomic_DNA"/>
</dbReference>
<dbReference type="OrthoDB" id="9816041at2"/>
<dbReference type="EMBL" id="BLXU01000004">
    <property type="protein sequence ID" value="GFO51623.1"/>
    <property type="molecule type" value="Genomic_DNA"/>
</dbReference>
<dbReference type="EMBL" id="FOTJ01000004">
    <property type="protein sequence ID" value="SFL29547.1"/>
    <property type="molecule type" value="Genomic_DNA"/>
</dbReference>
<dbReference type="PROSITE" id="PS50850">
    <property type="entry name" value="MFS"/>
    <property type="match status" value="1"/>
</dbReference>
<evidence type="ECO:0000313" key="11">
    <source>
        <dbReference type="EMBL" id="WEA14436.1"/>
    </source>
</evidence>
<proteinExistence type="predicted"/>
<name>A0A1I4GJL5_9LACT</name>
<dbReference type="PANTHER" id="PTHR42718:SF24">
    <property type="entry name" value="MAJOR FACILITATOR SUPERFAMILY (MFS) PROFILE DOMAIN-CONTAINING PROTEIN"/>
    <property type="match status" value="1"/>
</dbReference>
<evidence type="ECO:0000256" key="3">
    <source>
        <dbReference type="ARBA" id="ARBA00022475"/>
    </source>
</evidence>
<dbReference type="SUPFAM" id="SSF103473">
    <property type="entry name" value="MFS general substrate transporter"/>
    <property type="match status" value="1"/>
</dbReference>
<feature type="transmembrane region" description="Helical" evidence="7">
    <location>
        <begin position="289"/>
        <end position="314"/>
    </location>
</feature>
<evidence type="ECO:0000256" key="4">
    <source>
        <dbReference type="ARBA" id="ARBA00022692"/>
    </source>
</evidence>
<dbReference type="Proteomes" id="UP000181969">
    <property type="component" value="Unassembled WGS sequence"/>
</dbReference>
<feature type="transmembrane region" description="Helical" evidence="7">
    <location>
        <begin position="120"/>
        <end position="141"/>
    </location>
</feature>
<dbReference type="Gene3D" id="1.20.1250.20">
    <property type="entry name" value="MFS general substrate transporter like domains"/>
    <property type="match status" value="2"/>
</dbReference>
<evidence type="ECO:0000256" key="1">
    <source>
        <dbReference type="ARBA" id="ARBA00004651"/>
    </source>
</evidence>
<dbReference type="Pfam" id="PF07690">
    <property type="entry name" value="MFS_1"/>
    <property type="match status" value="1"/>
</dbReference>
<keyword evidence="3" id="KW-1003">Cell membrane</keyword>
<evidence type="ECO:0000313" key="12">
    <source>
        <dbReference type="Proteomes" id="UP000181969"/>
    </source>
</evidence>
<feature type="transmembrane region" description="Helical" evidence="7">
    <location>
        <begin position="384"/>
        <end position="405"/>
    </location>
</feature>
<evidence type="ECO:0000256" key="6">
    <source>
        <dbReference type="ARBA" id="ARBA00023136"/>
    </source>
</evidence>
<feature type="transmembrane region" description="Helical" evidence="7">
    <location>
        <begin position="88"/>
        <end position="108"/>
    </location>
</feature>
<dbReference type="InterPro" id="IPR020846">
    <property type="entry name" value="MFS_dom"/>
</dbReference>
<dbReference type="InterPro" id="IPR011701">
    <property type="entry name" value="MFS"/>
</dbReference>
<dbReference type="GO" id="GO:0005886">
    <property type="term" value="C:plasma membrane"/>
    <property type="evidence" value="ECO:0007669"/>
    <property type="project" value="UniProtKB-SubCell"/>
</dbReference>
<feature type="transmembrane region" description="Helical" evidence="7">
    <location>
        <begin position="326"/>
        <end position="347"/>
    </location>
</feature>
<dbReference type="InterPro" id="IPR004638">
    <property type="entry name" value="EmrB-like"/>
</dbReference>
<reference evidence="9 13" key="2">
    <citation type="submission" date="2020-06" db="EMBL/GenBank/DDBJ databases">
        <title>Draft genome sequence of Lactic acid bacteria from Okinawan-style tofu.</title>
        <authorList>
            <person name="Takara I."/>
            <person name="Ikematsu S."/>
        </authorList>
    </citation>
    <scope>NUCLEOTIDE SEQUENCE [LARGE SCALE GENOMIC DNA]</scope>
    <source>
        <strain evidence="9">Lg38</strain>
        <strain evidence="13">lg38</strain>
    </source>
</reference>
<organism evidence="10 12">
    <name type="scientific">Lactococcus garvieae</name>
    <dbReference type="NCBI Taxonomy" id="1363"/>
    <lineage>
        <taxon>Bacteria</taxon>
        <taxon>Bacillati</taxon>
        <taxon>Bacillota</taxon>
        <taxon>Bacilli</taxon>
        <taxon>Lactobacillales</taxon>
        <taxon>Streptococcaceae</taxon>
        <taxon>Lactococcus</taxon>
    </lineage>
</organism>
<keyword evidence="5 7" id="KW-1133">Transmembrane helix</keyword>
<gene>
    <name evidence="9" type="primary">yjdE</name>
    <name evidence="9" type="ORF">ikelab_08980</name>
    <name evidence="11" type="ORF">PWF74_02745</name>
    <name evidence="10" type="ORF">SAMN05216438_10455</name>
</gene>
<feature type="transmembrane region" description="Helical" evidence="7">
    <location>
        <begin position="250"/>
        <end position="268"/>
    </location>
</feature>
<dbReference type="RefSeq" id="WP_019336177.1">
    <property type="nucleotide sequence ID" value="NZ_BLXU01000004.1"/>
</dbReference>
<feature type="transmembrane region" description="Helical" evidence="7">
    <location>
        <begin position="354"/>
        <end position="372"/>
    </location>
</feature>
<evidence type="ECO:0000256" key="5">
    <source>
        <dbReference type="ARBA" id="ARBA00022989"/>
    </source>
</evidence>
<keyword evidence="4 7" id="KW-0812">Transmembrane</keyword>
<evidence type="ECO:0000256" key="2">
    <source>
        <dbReference type="ARBA" id="ARBA00022448"/>
    </source>
</evidence>
<comment type="subcellular location">
    <subcellularLocation>
        <location evidence="1">Cell membrane</location>
        <topology evidence="1">Multi-pass membrane protein</topology>
    </subcellularLocation>
</comment>
<feature type="domain" description="Major facilitator superfamily (MFS) profile" evidence="8">
    <location>
        <begin position="23"/>
        <end position="498"/>
    </location>
</feature>